<evidence type="ECO:0000256" key="1">
    <source>
        <dbReference type="SAM" id="Phobius"/>
    </source>
</evidence>
<name>A0ABR8U800_9BACL</name>
<feature type="transmembrane region" description="Helical" evidence="1">
    <location>
        <begin position="12"/>
        <end position="31"/>
    </location>
</feature>
<accession>A0ABR8U800</accession>
<dbReference type="Pfam" id="PF13028">
    <property type="entry name" value="DUF3889"/>
    <property type="match status" value="1"/>
</dbReference>
<keyword evidence="1" id="KW-0472">Membrane</keyword>
<proteinExistence type="predicted"/>
<dbReference type="Proteomes" id="UP000626786">
    <property type="component" value="Unassembled WGS sequence"/>
</dbReference>
<organism evidence="2 3">
    <name type="scientific">Sporosarcina quadrami</name>
    <dbReference type="NCBI Taxonomy" id="2762234"/>
    <lineage>
        <taxon>Bacteria</taxon>
        <taxon>Bacillati</taxon>
        <taxon>Bacillota</taxon>
        <taxon>Bacilli</taxon>
        <taxon>Bacillales</taxon>
        <taxon>Caryophanaceae</taxon>
        <taxon>Sporosarcina</taxon>
    </lineage>
</organism>
<keyword evidence="1" id="KW-1133">Transmembrane helix</keyword>
<keyword evidence="3" id="KW-1185">Reference proteome</keyword>
<gene>
    <name evidence="2" type="ORF">H9649_06165</name>
</gene>
<dbReference type="Gene3D" id="3.10.450.390">
    <property type="entry name" value="Protein of unknown function DUF3889"/>
    <property type="match status" value="1"/>
</dbReference>
<reference evidence="2 3" key="1">
    <citation type="submission" date="2020-08" db="EMBL/GenBank/DDBJ databases">
        <title>A Genomic Blueprint of the Chicken Gut Microbiome.</title>
        <authorList>
            <person name="Gilroy R."/>
            <person name="Ravi A."/>
            <person name="Getino M."/>
            <person name="Pursley I."/>
            <person name="Horton D.L."/>
            <person name="Alikhan N.-F."/>
            <person name="Baker D."/>
            <person name="Gharbi K."/>
            <person name="Hall N."/>
            <person name="Watson M."/>
            <person name="Adriaenssens E.M."/>
            <person name="Foster-Nyarko E."/>
            <person name="Jarju S."/>
            <person name="Secka A."/>
            <person name="Antonio M."/>
            <person name="Oren A."/>
            <person name="Chaudhuri R."/>
            <person name="La Ragione R.M."/>
            <person name="Hildebrand F."/>
            <person name="Pallen M.J."/>
        </authorList>
    </citation>
    <scope>NUCLEOTIDE SEQUENCE [LARGE SCALE GENOMIC DNA]</scope>
    <source>
        <strain evidence="2 3">Sa2YVA2</strain>
    </source>
</reference>
<sequence>MIHPISKELCSLMKLLLAISMLFIIPATYIAQSTIAEEKEIPAYAKWSRLALEETTKKYPNAKIIDYLYIGTASQEEKTIATFQLWMKENNKEFGVRVKVTYDTLSEQFVHVEFEEFARN</sequence>
<dbReference type="EMBL" id="JACSQN010000004">
    <property type="protein sequence ID" value="MBD7984158.1"/>
    <property type="molecule type" value="Genomic_DNA"/>
</dbReference>
<protein>
    <submittedName>
        <fullName evidence="2">DUF3889 domain-containing protein</fullName>
    </submittedName>
</protein>
<dbReference type="InterPro" id="IPR024987">
    <property type="entry name" value="DUF3889"/>
</dbReference>
<evidence type="ECO:0000313" key="2">
    <source>
        <dbReference type="EMBL" id="MBD7984158.1"/>
    </source>
</evidence>
<keyword evidence="1" id="KW-0812">Transmembrane</keyword>
<comment type="caution">
    <text evidence="2">The sequence shown here is derived from an EMBL/GenBank/DDBJ whole genome shotgun (WGS) entry which is preliminary data.</text>
</comment>
<evidence type="ECO:0000313" key="3">
    <source>
        <dbReference type="Proteomes" id="UP000626786"/>
    </source>
</evidence>